<organism evidence="1 2">
    <name type="scientific">Melastoma candidum</name>
    <dbReference type="NCBI Taxonomy" id="119954"/>
    <lineage>
        <taxon>Eukaryota</taxon>
        <taxon>Viridiplantae</taxon>
        <taxon>Streptophyta</taxon>
        <taxon>Embryophyta</taxon>
        <taxon>Tracheophyta</taxon>
        <taxon>Spermatophyta</taxon>
        <taxon>Magnoliopsida</taxon>
        <taxon>eudicotyledons</taxon>
        <taxon>Gunneridae</taxon>
        <taxon>Pentapetalae</taxon>
        <taxon>rosids</taxon>
        <taxon>malvids</taxon>
        <taxon>Myrtales</taxon>
        <taxon>Melastomataceae</taxon>
        <taxon>Melastomatoideae</taxon>
        <taxon>Melastomateae</taxon>
        <taxon>Melastoma</taxon>
    </lineage>
</organism>
<dbReference type="Proteomes" id="UP001057402">
    <property type="component" value="Chromosome 9"/>
</dbReference>
<accession>A0ACB9MN92</accession>
<keyword evidence="2" id="KW-1185">Reference proteome</keyword>
<comment type="caution">
    <text evidence="1">The sequence shown here is derived from an EMBL/GenBank/DDBJ whole genome shotgun (WGS) entry which is preliminary data.</text>
</comment>
<proteinExistence type="predicted"/>
<dbReference type="EMBL" id="CM042888">
    <property type="protein sequence ID" value="KAI4325566.1"/>
    <property type="molecule type" value="Genomic_DNA"/>
</dbReference>
<evidence type="ECO:0000313" key="2">
    <source>
        <dbReference type="Proteomes" id="UP001057402"/>
    </source>
</evidence>
<gene>
    <name evidence="1" type="ORF">MLD38_030951</name>
</gene>
<reference evidence="2" key="1">
    <citation type="journal article" date="2023" name="Front. Plant Sci.">
        <title>Chromosomal-level genome assembly of Melastoma candidum provides insights into trichome evolution.</title>
        <authorList>
            <person name="Zhong Y."/>
            <person name="Wu W."/>
            <person name="Sun C."/>
            <person name="Zou P."/>
            <person name="Liu Y."/>
            <person name="Dai S."/>
            <person name="Zhou R."/>
        </authorList>
    </citation>
    <scope>NUCLEOTIDE SEQUENCE [LARGE SCALE GENOMIC DNA]</scope>
</reference>
<evidence type="ECO:0000313" key="1">
    <source>
        <dbReference type="EMBL" id="KAI4325566.1"/>
    </source>
</evidence>
<name>A0ACB9MN92_9MYRT</name>
<sequence>MHHIVGNMHEELPFLAEKEVQKLNVLEVPEPNIPLVDPDSDIFSPPSTDDDSWDDERNVGYSPPSPGDDLSRSDH</sequence>
<protein>
    <submittedName>
        <fullName evidence="1">Uncharacterized protein</fullName>
    </submittedName>
</protein>